<dbReference type="InterPro" id="IPR003453">
    <property type="entry name" value="ABC_MlaE_roteobac"/>
</dbReference>
<reference evidence="3 4" key="1">
    <citation type="submission" date="2024-03" db="EMBL/GenBank/DDBJ databases">
        <title>Novel species of the genus Variovorax.</title>
        <authorList>
            <person name="Liu Q."/>
            <person name="Xin Y.-H."/>
        </authorList>
    </citation>
    <scope>NUCLEOTIDE SEQUENCE [LARGE SCALE GENOMIC DNA]</scope>
    <source>
        <strain evidence="3 4">KACC 18899</strain>
    </source>
</reference>
<keyword evidence="1" id="KW-0812">Transmembrane</keyword>
<dbReference type="EMBL" id="JBBKZU010000023">
    <property type="protein sequence ID" value="MEJ8815715.1"/>
    <property type="molecule type" value="Genomic_DNA"/>
</dbReference>
<dbReference type="PANTHER" id="PTHR30188">
    <property type="entry name" value="ABC TRANSPORTER PERMEASE PROTEIN-RELATED"/>
    <property type="match status" value="1"/>
</dbReference>
<feature type="transmembrane region" description="Helical" evidence="1">
    <location>
        <begin position="173"/>
        <end position="199"/>
    </location>
</feature>
<dbReference type="PANTHER" id="PTHR30188:SF3">
    <property type="entry name" value="ABC TRANSPORTER PERMEASE"/>
    <property type="match status" value="1"/>
</dbReference>
<evidence type="ECO:0000313" key="3">
    <source>
        <dbReference type="EMBL" id="MEJ8815715.1"/>
    </source>
</evidence>
<accession>A0ABU8VPX3</accession>
<keyword evidence="4" id="KW-1185">Reference proteome</keyword>
<feature type="transmembrane region" description="Helical" evidence="1">
    <location>
        <begin position="358"/>
        <end position="381"/>
    </location>
</feature>
<gene>
    <name evidence="3" type="ORF">WKW77_31955</name>
</gene>
<feature type="transmembrane region" description="Helical" evidence="1">
    <location>
        <begin position="323"/>
        <end position="346"/>
    </location>
</feature>
<keyword evidence="1" id="KW-0472">Membrane</keyword>
<sequence>MSANPPATTTPEGESDRPRIEEREQEGGNWAIATGRWTALSMSSRRAWEALSSNLAGVPPRDDRAWDLRPIEQLDHIGAQLLWNHWRHAWPARIEMDSQHKAVLDQVALYTCVAPAETGPTLADRFKSFAHNGPRMMFVARDFLRLIGQLTLDVGKLLSAPHRAPWRDFSGQIYHFGTTALPITALVGLLIGVVLAYLTSQQLRQYGAETFIVNILGLSLIRELGPVLAAVLIAGRSGSAITAQIGVMRVTEELDAMRVMGIPHGFRLVMPRVLALAIAMPLISMWTSMAALFGGMIAADLALDISPAYFMSALPRAVPMANLWLAMSKSAVFGVLIALIACYFGLKVKPNTESLGRGTTSSVVTSITVVILVDALFAVLFKGVGFR</sequence>
<evidence type="ECO:0000256" key="2">
    <source>
        <dbReference type="SAM" id="MobiDB-lite"/>
    </source>
</evidence>
<keyword evidence="1" id="KW-0997">Cell inner membrane</keyword>
<dbReference type="NCBIfam" id="TIGR00056">
    <property type="entry name" value="MlaE family lipid ABC transporter permease subunit"/>
    <property type="match status" value="1"/>
</dbReference>
<comment type="caution">
    <text evidence="3">The sequence shown here is derived from an EMBL/GenBank/DDBJ whole genome shotgun (WGS) entry which is preliminary data.</text>
</comment>
<dbReference type="RefSeq" id="WP_340360915.1">
    <property type="nucleotide sequence ID" value="NZ_JBBKZU010000023.1"/>
</dbReference>
<proteinExistence type="inferred from homology"/>
<protein>
    <submittedName>
        <fullName evidence="3">ABC transporter permease</fullName>
    </submittedName>
</protein>
<feature type="region of interest" description="Disordered" evidence="2">
    <location>
        <begin position="1"/>
        <end position="28"/>
    </location>
</feature>
<name>A0ABU8VPX3_9BURK</name>
<comment type="similarity">
    <text evidence="1">Belongs to the MlaE permease family.</text>
</comment>
<evidence type="ECO:0000256" key="1">
    <source>
        <dbReference type="RuleBase" id="RU362044"/>
    </source>
</evidence>
<keyword evidence="1" id="KW-1003">Cell membrane</keyword>
<organism evidence="3 4">
    <name type="scientific">Variovorax ureilyticus</name>
    <dbReference type="NCBI Taxonomy" id="1836198"/>
    <lineage>
        <taxon>Bacteria</taxon>
        <taxon>Pseudomonadati</taxon>
        <taxon>Pseudomonadota</taxon>
        <taxon>Betaproteobacteria</taxon>
        <taxon>Burkholderiales</taxon>
        <taxon>Comamonadaceae</taxon>
        <taxon>Variovorax</taxon>
    </lineage>
</organism>
<dbReference type="Pfam" id="PF02405">
    <property type="entry name" value="MlaE"/>
    <property type="match status" value="1"/>
</dbReference>
<feature type="compositionally biased region" description="Basic and acidic residues" evidence="2">
    <location>
        <begin position="14"/>
        <end position="26"/>
    </location>
</feature>
<feature type="compositionally biased region" description="Polar residues" evidence="2">
    <location>
        <begin position="1"/>
        <end position="12"/>
    </location>
</feature>
<evidence type="ECO:0000313" key="4">
    <source>
        <dbReference type="Proteomes" id="UP001365846"/>
    </source>
</evidence>
<feature type="transmembrane region" description="Helical" evidence="1">
    <location>
        <begin position="273"/>
        <end position="303"/>
    </location>
</feature>
<dbReference type="InterPro" id="IPR030802">
    <property type="entry name" value="Permease_MalE"/>
</dbReference>
<comment type="caution">
    <text evidence="1">Lacks conserved residue(s) required for the propagation of feature annotation.</text>
</comment>
<dbReference type="Proteomes" id="UP001365846">
    <property type="component" value="Unassembled WGS sequence"/>
</dbReference>
<keyword evidence="1" id="KW-1133">Transmembrane helix</keyword>
<comment type="subcellular location">
    <subcellularLocation>
        <location evidence="1">Cell inner membrane</location>
        <topology evidence="1">Multi-pass membrane protein</topology>
    </subcellularLocation>
</comment>